<dbReference type="RefSeq" id="WP_349220373.1">
    <property type="nucleotide sequence ID" value="NZ_JBBMFD010000022.1"/>
</dbReference>
<evidence type="ECO:0000313" key="2">
    <source>
        <dbReference type="Proteomes" id="UP001489509"/>
    </source>
</evidence>
<evidence type="ECO:0000313" key="1">
    <source>
        <dbReference type="EMBL" id="MEQ2441331.1"/>
    </source>
</evidence>
<dbReference type="EMBL" id="JBBMFD010000022">
    <property type="protein sequence ID" value="MEQ2441331.1"/>
    <property type="molecule type" value="Genomic_DNA"/>
</dbReference>
<name>A0ABV1E211_9FIRM</name>
<protein>
    <submittedName>
        <fullName evidence="1">Leucine-rich repeat domain-containing protein</fullName>
    </submittedName>
</protein>
<dbReference type="InterPro" id="IPR026906">
    <property type="entry name" value="LRR_5"/>
</dbReference>
<keyword evidence="2" id="KW-1185">Reference proteome</keyword>
<sequence length="260" mass="28293">MHTEIGSNGSRFFGALSGWLDGSDVTVNFEEGSRFAIEDGLFYDNKDLLGPIDQSIESVTIREGTELIAPYASSGYENLSSVEFPEGLTTISENAFQDADNLDYIIIPATVTEIGLGAFWKLFMPEGMNVTVVMEGNTPPSMENYVFGYNVLAESITILVPVDSEEAYAANDQFKPFFTNADESIKEGISVGVEFPKDTRFCPGETFEIKYIMPEGASNGIKFSSTPGVKYEFESCQAAHCSASMQGKRNGKIPNIPAAP</sequence>
<organism evidence="1 2">
    <name type="scientific">Solibaculum intestinale</name>
    <dbReference type="NCBI Taxonomy" id="3133165"/>
    <lineage>
        <taxon>Bacteria</taxon>
        <taxon>Bacillati</taxon>
        <taxon>Bacillota</taxon>
        <taxon>Clostridia</taxon>
        <taxon>Eubacteriales</taxon>
        <taxon>Oscillospiraceae</taxon>
        <taxon>Solibaculum</taxon>
    </lineage>
</organism>
<accession>A0ABV1E211</accession>
<dbReference type="Gene3D" id="3.80.10.10">
    <property type="entry name" value="Ribonuclease Inhibitor"/>
    <property type="match status" value="1"/>
</dbReference>
<reference evidence="1 2" key="1">
    <citation type="submission" date="2024-03" db="EMBL/GenBank/DDBJ databases">
        <title>Human intestinal bacterial collection.</title>
        <authorList>
            <person name="Pauvert C."/>
            <person name="Hitch T.C.A."/>
            <person name="Clavel T."/>
        </authorList>
    </citation>
    <scope>NUCLEOTIDE SEQUENCE [LARGE SCALE GENOMIC DNA]</scope>
    <source>
        <strain evidence="1 2">CLA-JM-H44</strain>
    </source>
</reference>
<gene>
    <name evidence="1" type="ORF">WMO26_10880</name>
</gene>
<comment type="caution">
    <text evidence="1">The sequence shown here is derived from an EMBL/GenBank/DDBJ whole genome shotgun (WGS) entry which is preliminary data.</text>
</comment>
<dbReference type="InterPro" id="IPR032675">
    <property type="entry name" value="LRR_dom_sf"/>
</dbReference>
<dbReference type="Proteomes" id="UP001489509">
    <property type="component" value="Unassembled WGS sequence"/>
</dbReference>
<proteinExistence type="predicted"/>
<dbReference type="Pfam" id="PF13306">
    <property type="entry name" value="LRR_5"/>
    <property type="match status" value="1"/>
</dbReference>